<evidence type="ECO:0000256" key="5">
    <source>
        <dbReference type="ARBA" id="ARBA00023236"/>
    </source>
</evidence>
<dbReference type="STRING" id="1129794.C427_3102"/>
<evidence type="ECO:0000256" key="4">
    <source>
        <dbReference type="ARBA" id="ARBA00023204"/>
    </source>
</evidence>
<dbReference type="EMBL" id="CP003837">
    <property type="protein sequence ID" value="AGH45211.1"/>
    <property type="molecule type" value="Genomic_DNA"/>
</dbReference>
<keyword evidence="3" id="KW-0741">SOS mutagenesis</keyword>
<dbReference type="RefSeq" id="WP_007641741.1">
    <property type="nucleotide sequence ID" value="NC_020514.1"/>
</dbReference>
<evidence type="ECO:0000256" key="1">
    <source>
        <dbReference type="ARBA" id="ARBA00010945"/>
    </source>
</evidence>
<dbReference type="PANTHER" id="PTHR11076">
    <property type="entry name" value="DNA REPAIR POLYMERASE UMUC / TRANSFERASE FAMILY MEMBER"/>
    <property type="match status" value="1"/>
</dbReference>
<dbReference type="HOGENOM" id="CLU_012348_3_0_6"/>
<keyword evidence="5" id="KW-0742">SOS response</keyword>
<proteinExistence type="inferred from homology"/>
<dbReference type="OrthoDB" id="9808813at2"/>
<dbReference type="InterPro" id="IPR050116">
    <property type="entry name" value="DNA_polymerase-Y"/>
</dbReference>
<evidence type="ECO:0000256" key="2">
    <source>
        <dbReference type="ARBA" id="ARBA00022763"/>
    </source>
</evidence>
<dbReference type="SUPFAM" id="SSF56672">
    <property type="entry name" value="DNA/RNA polymerases"/>
    <property type="match status" value="1"/>
</dbReference>
<dbReference type="Gene3D" id="3.30.70.270">
    <property type="match status" value="1"/>
</dbReference>
<dbReference type="InterPro" id="IPR017961">
    <property type="entry name" value="DNA_pol_Y-fam_little_finger"/>
</dbReference>
<dbReference type="Gene3D" id="3.40.1170.60">
    <property type="match status" value="1"/>
</dbReference>
<dbReference type="PROSITE" id="PS50173">
    <property type="entry name" value="UMUC"/>
    <property type="match status" value="1"/>
</dbReference>
<evidence type="ECO:0000259" key="6">
    <source>
        <dbReference type="PROSITE" id="PS50173"/>
    </source>
</evidence>
<dbReference type="InterPro" id="IPR025188">
    <property type="entry name" value="DUF4113"/>
</dbReference>
<dbReference type="Pfam" id="PF11799">
    <property type="entry name" value="IMS_C"/>
    <property type="match status" value="1"/>
</dbReference>
<dbReference type="GO" id="GO:0003887">
    <property type="term" value="F:DNA-directed DNA polymerase activity"/>
    <property type="evidence" value="ECO:0007669"/>
    <property type="project" value="TreeGrafter"/>
</dbReference>
<name>K6Z3B6_9ALTE</name>
<dbReference type="GO" id="GO:0006281">
    <property type="term" value="P:DNA repair"/>
    <property type="evidence" value="ECO:0007669"/>
    <property type="project" value="UniProtKB-KW"/>
</dbReference>
<keyword evidence="2" id="KW-0227">DNA damage</keyword>
<organism evidence="7 8">
    <name type="scientific">Paraglaciecola psychrophila 170</name>
    <dbReference type="NCBI Taxonomy" id="1129794"/>
    <lineage>
        <taxon>Bacteria</taxon>
        <taxon>Pseudomonadati</taxon>
        <taxon>Pseudomonadota</taxon>
        <taxon>Gammaproteobacteria</taxon>
        <taxon>Alteromonadales</taxon>
        <taxon>Alteromonadaceae</taxon>
        <taxon>Paraglaciecola</taxon>
    </lineage>
</organism>
<dbReference type="KEGG" id="gps:C427_3102"/>
<dbReference type="GO" id="GO:0003684">
    <property type="term" value="F:damaged DNA binding"/>
    <property type="evidence" value="ECO:0007669"/>
    <property type="project" value="InterPro"/>
</dbReference>
<reference evidence="7 8" key="1">
    <citation type="journal article" date="2013" name="Genome Announc.">
        <title>Complete Genome Sequence of Glaciecola psychrophila Strain 170T.</title>
        <authorList>
            <person name="Yin J."/>
            <person name="Chen J."/>
            <person name="Liu G."/>
            <person name="Yu Y."/>
            <person name="Song L."/>
            <person name="Wang X."/>
            <person name="Qu X."/>
        </authorList>
    </citation>
    <scope>NUCLEOTIDE SEQUENCE [LARGE SCALE GENOMIC DNA]</scope>
    <source>
        <strain evidence="7 8">170</strain>
    </source>
</reference>
<dbReference type="CDD" id="cd01700">
    <property type="entry name" value="PolY_Pol_V_umuC"/>
    <property type="match status" value="1"/>
</dbReference>
<dbReference type="InterPro" id="IPR043502">
    <property type="entry name" value="DNA/RNA_pol_sf"/>
</dbReference>
<dbReference type="GO" id="GO:0005829">
    <property type="term" value="C:cytosol"/>
    <property type="evidence" value="ECO:0007669"/>
    <property type="project" value="TreeGrafter"/>
</dbReference>
<dbReference type="AlphaFoldDB" id="K6Z3B6"/>
<dbReference type="GO" id="GO:0042276">
    <property type="term" value="P:error-prone translesion synthesis"/>
    <property type="evidence" value="ECO:0007669"/>
    <property type="project" value="TreeGrafter"/>
</dbReference>
<dbReference type="Proteomes" id="UP000011864">
    <property type="component" value="Chromosome"/>
</dbReference>
<dbReference type="Pfam" id="PF13438">
    <property type="entry name" value="DUF4113"/>
    <property type="match status" value="1"/>
</dbReference>
<dbReference type="PATRIC" id="fig|1129794.4.peg.3085"/>
<protein>
    <recommendedName>
        <fullName evidence="6">UmuC domain-containing protein</fullName>
    </recommendedName>
</protein>
<keyword evidence="8" id="KW-1185">Reference proteome</keyword>
<dbReference type="InterPro" id="IPR043128">
    <property type="entry name" value="Rev_trsase/Diguanyl_cyclase"/>
</dbReference>
<keyword evidence="4" id="KW-0234">DNA repair</keyword>
<dbReference type="Pfam" id="PF00817">
    <property type="entry name" value="IMS"/>
    <property type="match status" value="1"/>
</dbReference>
<feature type="domain" description="UmuC" evidence="6">
    <location>
        <begin position="2"/>
        <end position="186"/>
    </location>
</feature>
<dbReference type="InterPro" id="IPR001126">
    <property type="entry name" value="UmuC"/>
</dbReference>
<dbReference type="PANTHER" id="PTHR11076:SF34">
    <property type="entry name" value="PROTEIN UMUC"/>
    <property type="match status" value="1"/>
</dbReference>
<sequence length="423" mass="47588">MFALVDVNSMYASCEKIFDPLARRTGVIVLSNNDGCVVAMCKLAKAKLGNVKFQPYFKISKQVAASGVIVRSSNYELYSDLSASIMDILSRYSPEQHIYSIDESFLRFQTQPKDSWWHLGKEIRRVIWQEVRLPVCVGMGPTATLAKAANHYAKKNKNTGGVSIIDKQNIMTVLQGMAIEDVWGIGGRLGKKLRVMAIDNAWKLSQQPAKLMRQQFSVNIERTVRELQGESCLTWDEVRSPKQQIFSTRAFGEKVTDYASLEQSLVMHGEKVAKKARKQGSLIKMMVAFAHSSPFSDGQIYRRNIHHGFFDATADSRDLAIAASEAAKQIYRPGVLFHKSGVGAIELVDDAMYQRDMFSVQGRDPRVMAALDTINQRFGPDSLSLAAKGIQGKWQMRREMKSPNYTSSWLDMVRINCSHIIKK</sequence>
<gene>
    <name evidence="7" type="ORF">C427_3102</name>
</gene>
<evidence type="ECO:0000313" key="7">
    <source>
        <dbReference type="EMBL" id="AGH45211.1"/>
    </source>
</evidence>
<accession>K6Z3B6</accession>
<evidence type="ECO:0000256" key="3">
    <source>
        <dbReference type="ARBA" id="ARBA00023199"/>
    </source>
</evidence>
<dbReference type="eggNOG" id="COG0389">
    <property type="taxonomic scope" value="Bacteria"/>
</dbReference>
<evidence type="ECO:0000313" key="8">
    <source>
        <dbReference type="Proteomes" id="UP000011864"/>
    </source>
</evidence>
<dbReference type="GO" id="GO:0009432">
    <property type="term" value="P:SOS response"/>
    <property type="evidence" value="ECO:0007669"/>
    <property type="project" value="UniProtKB-KW"/>
</dbReference>
<comment type="similarity">
    <text evidence="1">Belongs to the DNA polymerase type-Y family.</text>
</comment>